<comment type="caution">
    <text evidence="1">The sequence shown here is derived from an EMBL/GenBank/DDBJ whole genome shotgun (WGS) entry which is preliminary data.</text>
</comment>
<gene>
    <name evidence="1" type="ORF">HPB50_026033</name>
</gene>
<protein>
    <submittedName>
        <fullName evidence="1">Uncharacterized protein</fullName>
    </submittedName>
</protein>
<name>A0ACB7TQW1_HYAAI</name>
<evidence type="ECO:0000313" key="2">
    <source>
        <dbReference type="Proteomes" id="UP000821845"/>
    </source>
</evidence>
<proteinExistence type="predicted"/>
<evidence type="ECO:0000313" key="1">
    <source>
        <dbReference type="EMBL" id="KAH6948732.1"/>
    </source>
</evidence>
<keyword evidence="2" id="KW-1185">Reference proteome</keyword>
<sequence length="351" mass="39002">MQGFSSSPISPGPVPQPSSTGGIAAGLLSAGGPLTAAQARTQLNIVRKKWRKEGYSVVGTISFAVLIVAFILLLVMLSRMLRTKRVVQSGCNTAVCRRYAEALEFSRQQHADPCFSFYRFVCGNWAQRRFDSVLDVLLETFQAAVVDMAVRTQAPAQFQNPSQRAARAYTSCIAVLDKKDREVGELKAILFNADLRWPQPASTGNVLSPFIYLCKDWSLLFIFGFTKNIEGGYTLAPTRQFDKLLQVWEQALYSSKHTSLFNILYEDHVTDESTAIKYTQMAIPREQDDRCAAQGQERQGPLRLLVVQYMESLSASPAQELEGCLEGPAGHHLRRSGFPFMWIGSLLCALS</sequence>
<dbReference type="Proteomes" id="UP000821845">
    <property type="component" value="Chromosome 1"/>
</dbReference>
<accession>A0ACB7TQW1</accession>
<organism evidence="1 2">
    <name type="scientific">Hyalomma asiaticum</name>
    <name type="common">Tick</name>
    <dbReference type="NCBI Taxonomy" id="266040"/>
    <lineage>
        <taxon>Eukaryota</taxon>
        <taxon>Metazoa</taxon>
        <taxon>Ecdysozoa</taxon>
        <taxon>Arthropoda</taxon>
        <taxon>Chelicerata</taxon>
        <taxon>Arachnida</taxon>
        <taxon>Acari</taxon>
        <taxon>Parasitiformes</taxon>
        <taxon>Ixodida</taxon>
        <taxon>Ixodoidea</taxon>
        <taxon>Ixodidae</taxon>
        <taxon>Hyalomminae</taxon>
        <taxon>Hyalomma</taxon>
    </lineage>
</organism>
<reference evidence="1" key="1">
    <citation type="submission" date="2020-05" db="EMBL/GenBank/DDBJ databases">
        <title>Large-scale comparative analyses of tick genomes elucidate their genetic diversity and vector capacities.</title>
        <authorList>
            <person name="Jia N."/>
            <person name="Wang J."/>
            <person name="Shi W."/>
            <person name="Du L."/>
            <person name="Sun Y."/>
            <person name="Zhan W."/>
            <person name="Jiang J."/>
            <person name="Wang Q."/>
            <person name="Zhang B."/>
            <person name="Ji P."/>
            <person name="Sakyi L.B."/>
            <person name="Cui X."/>
            <person name="Yuan T."/>
            <person name="Jiang B."/>
            <person name="Yang W."/>
            <person name="Lam T.T.-Y."/>
            <person name="Chang Q."/>
            <person name="Ding S."/>
            <person name="Wang X."/>
            <person name="Zhu J."/>
            <person name="Ruan X."/>
            <person name="Zhao L."/>
            <person name="Wei J."/>
            <person name="Que T."/>
            <person name="Du C."/>
            <person name="Cheng J."/>
            <person name="Dai P."/>
            <person name="Han X."/>
            <person name="Huang E."/>
            <person name="Gao Y."/>
            <person name="Liu J."/>
            <person name="Shao H."/>
            <person name="Ye R."/>
            <person name="Li L."/>
            <person name="Wei W."/>
            <person name="Wang X."/>
            <person name="Wang C."/>
            <person name="Yang T."/>
            <person name="Huo Q."/>
            <person name="Li W."/>
            <person name="Guo W."/>
            <person name="Chen H."/>
            <person name="Zhou L."/>
            <person name="Ni X."/>
            <person name="Tian J."/>
            <person name="Zhou Y."/>
            <person name="Sheng Y."/>
            <person name="Liu T."/>
            <person name="Pan Y."/>
            <person name="Xia L."/>
            <person name="Li J."/>
            <person name="Zhao F."/>
            <person name="Cao W."/>
        </authorList>
    </citation>
    <scope>NUCLEOTIDE SEQUENCE</scope>
    <source>
        <strain evidence="1">Hyas-2018</strain>
    </source>
</reference>
<dbReference type="EMBL" id="CM023481">
    <property type="protein sequence ID" value="KAH6948732.1"/>
    <property type="molecule type" value="Genomic_DNA"/>
</dbReference>